<accession>A0A427YUU4</accession>
<feature type="domain" description="NodB homology" evidence="8">
    <location>
        <begin position="77"/>
        <end position="178"/>
    </location>
</feature>
<evidence type="ECO:0000256" key="2">
    <source>
        <dbReference type="ARBA" id="ARBA00022475"/>
    </source>
</evidence>
<evidence type="ECO:0000313" key="10">
    <source>
        <dbReference type="Proteomes" id="UP000279259"/>
    </source>
</evidence>
<protein>
    <recommendedName>
        <fullName evidence="8">NodB homology domain-containing protein</fullName>
    </recommendedName>
</protein>
<name>A0A427YUU4_9TREE</name>
<evidence type="ECO:0000256" key="4">
    <source>
        <dbReference type="ARBA" id="ARBA00023136"/>
    </source>
</evidence>
<keyword evidence="3" id="KW-0336">GPI-anchor</keyword>
<sequence length="338" mass="38270">MTYQEFVHERPLFGYELSPPNPQWPKDAKVAVTFVIEYTEGGESSVEYGEEASEALFNELNVDISRKARDDMGESEWEYGPRAGLPRLLKMFNKYGMSGTVNVVTSALEKAPYWAKVLGESGWELSCASSRWIDYMHIAPDVEDKHIREAIASLQQIRGDKSAPMGFCVGRRSNYSQRLYAQACKDLGVPLLYSSDSFADEIPFWLTSPLATPESDEGLLIVPSTLDTGDFRFNVPGQGWGTGADYLQYLKDTFAFMYEEGKDGMPRNMVITLHPRIVGHGSRAYYLEQFVKFLSEQPEVWVASRAQIAQHWRSNFPYEPAKAHDKVTIVKNVDPYKP</sequence>
<dbReference type="GO" id="GO:0005975">
    <property type="term" value="P:carbohydrate metabolic process"/>
    <property type="evidence" value="ECO:0007669"/>
    <property type="project" value="InterPro"/>
</dbReference>
<dbReference type="GO" id="GO:0016810">
    <property type="term" value="F:hydrolase activity, acting on carbon-nitrogen (but not peptide) bonds"/>
    <property type="evidence" value="ECO:0007669"/>
    <property type="project" value="InterPro"/>
</dbReference>
<reference evidence="9 10" key="1">
    <citation type="submission" date="2018-11" db="EMBL/GenBank/DDBJ databases">
        <title>Genome sequence of Saitozyma podzolica DSM 27192.</title>
        <authorList>
            <person name="Aliyu H."/>
            <person name="Gorte O."/>
            <person name="Ochsenreither K."/>
        </authorList>
    </citation>
    <scope>NUCLEOTIDE SEQUENCE [LARGE SCALE GENOMIC DNA]</scope>
    <source>
        <strain evidence="9 10">DSM 27192</strain>
    </source>
</reference>
<dbReference type="Proteomes" id="UP000279259">
    <property type="component" value="Unassembled WGS sequence"/>
</dbReference>
<dbReference type="STRING" id="1890683.A0A427YUU4"/>
<evidence type="ECO:0000256" key="6">
    <source>
        <dbReference type="ARBA" id="ARBA00023288"/>
    </source>
</evidence>
<keyword evidence="2" id="KW-1003">Cell membrane</keyword>
<keyword evidence="7" id="KW-0961">Cell wall biogenesis/degradation</keyword>
<evidence type="ECO:0000313" key="9">
    <source>
        <dbReference type="EMBL" id="RSH94900.1"/>
    </source>
</evidence>
<dbReference type="InterPro" id="IPR002509">
    <property type="entry name" value="NODB_dom"/>
</dbReference>
<dbReference type="EMBL" id="RSCD01000002">
    <property type="protein sequence ID" value="RSH94900.1"/>
    <property type="molecule type" value="Genomic_DNA"/>
</dbReference>
<dbReference type="GO" id="GO:0098552">
    <property type="term" value="C:side of membrane"/>
    <property type="evidence" value="ECO:0007669"/>
    <property type="project" value="UniProtKB-KW"/>
</dbReference>
<comment type="subcellular location">
    <subcellularLocation>
        <location evidence="1">Cell membrane</location>
        <topology evidence="1">Lipid-anchor</topology>
        <topology evidence="1">GPI-anchor</topology>
    </subcellularLocation>
</comment>
<keyword evidence="10" id="KW-1185">Reference proteome</keyword>
<dbReference type="Gene3D" id="3.20.20.370">
    <property type="entry name" value="Glycoside hydrolase/deacetylase"/>
    <property type="match status" value="1"/>
</dbReference>
<keyword evidence="6" id="KW-0449">Lipoprotein</keyword>
<dbReference type="AlphaFoldDB" id="A0A427YUU4"/>
<dbReference type="PANTHER" id="PTHR43123:SF4">
    <property type="entry name" value="POLYSACCHARIDE DEACETYLASE"/>
    <property type="match status" value="1"/>
</dbReference>
<dbReference type="GO" id="GO:0005886">
    <property type="term" value="C:plasma membrane"/>
    <property type="evidence" value="ECO:0007669"/>
    <property type="project" value="UniProtKB-SubCell"/>
</dbReference>
<dbReference type="PANTHER" id="PTHR43123">
    <property type="entry name" value="POLYSACCHARIDE DEACETYLASE-RELATED"/>
    <property type="match status" value="1"/>
</dbReference>
<comment type="caution">
    <text evidence="9">The sequence shown here is derived from an EMBL/GenBank/DDBJ whole genome shotgun (WGS) entry which is preliminary data.</text>
</comment>
<organism evidence="9 10">
    <name type="scientific">Saitozyma podzolica</name>
    <dbReference type="NCBI Taxonomy" id="1890683"/>
    <lineage>
        <taxon>Eukaryota</taxon>
        <taxon>Fungi</taxon>
        <taxon>Dikarya</taxon>
        <taxon>Basidiomycota</taxon>
        <taxon>Agaricomycotina</taxon>
        <taxon>Tremellomycetes</taxon>
        <taxon>Tremellales</taxon>
        <taxon>Trimorphomycetaceae</taxon>
        <taxon>Saitozyma</taxon>
    </lineage>
</organism>
<gene>
    <name evidence="9" type="ORF">EHS25_004706</name>
</gene>
<keyword evidence="5" id="KW-0325">Glycoprotein</keyword>
<dbReference type="Pfam" id="PF01522">
    <property type="entry name" value="Polysacc_deac_1"/>
    <property type="match status" value="1"/>
</dbReference>
<keyword evidence="4" id="KW-0472">Membrane</keyword>
<evidence type="ECO:0000256" key="1">
    <source>
        <dbReference type="ARBA" id="ARBA00004609"/>
    </source>
</evidence>
<evidence type="ECO:0000256" key="7">
    <source>
        <dbReference type="ARBA" id="ARBA00023316"/>
    </source>
</evidence>
<evidence type="ECO:0000256" key="3">
    <source>
        <dbReference type="ARBA" id="ARBA00022622"/>
    </source>
</evidence>
<evidence type="ECO:0000256" key="5">
    <source>
        <dbReference type="ARBA" id="ARBA00023180"/>
    </source>
</evidence>
<proteinExistence type="predicted"/>
<dbReference type="SUPFAM" id="SSF88713">
    <property type="entry name" value="Glycoside hydrolase/deacetylase"/>
    <property type="match status" value="1"/>
</dbReference>
<dbReference type="GO" id="GO:0071555">
    <property type="term" value="P:cell wall organization"/>
    <property type="evidence" value="ECO:0007669"/>
    <property type="project" value="UniProtKB-KW"/>
</dbReference>
<dbReference type="InterPro" id="IPR011330">
    <property type="entry name" value="Glyco_hydro/deAcase_b/a-brl"/>
</dbReference>
<evidence type="ECO:0000259" key="8">
    <source>
        <dbReference type="Pfam" id="PF01522"/>
    </source>
</evidence>
<dbReference type="OrthoDB" id="9970124at2759"/>